<proteinExistence type="predicted"/>
<evidence type="ECO:0000313" key="2">
    <source>
        <dbReference type="EMBL" id="KYN09573.1"/>
    </source>
</evidence>
<evidence type="ECO:0000256" key="1">
    <source>
        <dbReference type="SAM" id="MobiDB-lite"/>
    </source>
</evidence>
<organism evidence="2 3">
    <name type="scientific">Trachymyrmex cornetzi</name>
    <dbReference type="NCBI Taxonomy" id="471704"/>
    <lineage>
        <taxon>Eukaryota</taxon>
        <taxon>Metazoa</taxon>
        <taxon>Ecdysozoa</taxon>
        <taxon>Arthropoda</taxon>
        <taxon>Hexapoda</taxon>
        <taxon>Insecta</taxon>
        <taxon>Pterygota</taxon>
        <taxon>Neoptera</taxon>
        <taxon>Endopterygota</taxon>
        <taxon>Hymenoptera</taxon>
        <taxon>Apocrita</taxon>
        <taxon>Aculeata</taxon>
        <taxon>Formicoidea</taxon>
        <taxon>Formicidae</taxon>
        <taxon>Myrmicinae</taxon>
        <taxon>Trachymyrmex</taxon>
    </lineage>
</organism>
<keyword evidence="3" id="KW-1185">Reference proteome</keyword>
<feature type="region of interest" description="Disordered" evidence="1">
    <location>
        <begin position="49"/>
        <end position="80"/>
    </location>
</feature>
<sequence>MKKSSMNTAPNGKIPAIRLVRNLSGNLIRSNWMRKGLLAIAKEVTKIDERQRNAEPEAQQGYHRGEGDRTGAMLPPYEEI</sequence>
<gene>
    <name evidence="2" type="ORF">ALC57_18324</name>
</gene>
<accession>A0A151IS81</accession>
<reference evidence="2 3" key="1">
    <citation type="submission" date="2015-09" db="EMBL/GenBank/DDBJ databases">
        <title>Trachymyrmex cornetzi WGS genome.</title>
        <authorList>
            <person name="Nygaard S."/>
            <person name="Hu H."/>
            <person name="Boomsma J."/>
            <person name="Zhang G."/>
        </authorList>
    </citation>
    <scope>NUCLEOTIDE SEQUENCE [LARGE SCALE GENOMIC DNA]</scope>
    <source>
        <strain evidence="2">Tcor2-1</strain>
        <tissue evidence="2">Whole body</tissue>
    </source>
</reference>
<dbReference type="EMBL" id="KQ981090">
    <property type="protein sequence ID" value="KYN09573.1"/>
    <property type="molecule type" value="Genomic_DNA"/>
</dbReference>
<dbReference type="AlphaFoldDB" id="A0A151IS81"/>
<dbReference type="Proteomes" id="UP000078492">
    <property type="component" value="Unassembled WGS sequence"/>
</dbReference>
<protein>
    <submittedName>
        <fullName evidence="2">Uncharacterized protein</fullName>
    </submittedName>
</protein>
<evidence type="ECO:0000313" key="3">
    <source>
        <dbReference type="Proteomes" id="UP000078492"/>
    </source>
</evidence>
<name>A0A151IS81_9HYME</name>